<dbReference type="EnsemblPlants" id="Kaladp0095s0580.1.v1.1">
    <property type="protein sequence ID" value="Kaladp0095s0580.1.v1.1"/>
    <property type="gene ID" value="Kaladp0095s0580.v1.1"/>
</dbReference>
<feature type="active site" description="Proton acceptor" evidence="6">
    <location>
        <position position="322"/>
    </location>
</feature>
<dbReference type="EC" id="5.1.3.3" evidence="5"/>
<keyword evidence="3 5" id="KW-0413">Isomerase</keyword>
<dbReference type="CDD" id="cd09019">
    <property type="entry name" value="galactose_mutarotase_like"/>
    <property type="match status" value="1"/>
</dbReference>
<comment type="similarity">
    <text evidence="2 5">Belongs to the aldose epimerase family.</text>
</comment>
<dbReference type="PANTHER" id="PTHR10091:SF3">
    <property type="entry name" value="ALDOSE 1-EPIMERASE"/>
    <property type="match status" value="1"/>
</dbReference>
<evidence type="ECO:0000256" key="2">
    <source>
        <dbReference type="ARBA" id="ARBA00006206"/>
    </source>
</evidence>
<keyword evidence="9" id="KW-0732">Signal</keyword>
<organism evidence="10 11">
    <name type="scientific">Kalanchoe fedtschenkoi</name>
    <name type="common">Lavender scallops</name>
    <name type="synonym">South American air plant</name>
    <dbReference type="NCBI Taxonomy" id="63787"/>
    <lineage>
        <taxon>Eukaryota</taxon>
        <taxon>Viridiplantae</taxon>
        <taxon>Streptophyta</taxon>
        <taxon>Embryophyta</taxon>
        <taxon>Tracheophyta</taxon>
        <taxon>Spermatophyta</taxon>
        <taxon>Magnoliopsida</taxon>
        <taxon>eudicotyledons</taxon>
        <taxon>Gunneridae</taxon>
        <taxon>Pentapetalae</taxon>
        <taxon>Saxifragales</taxon>
        <taxon>Crassulaceae</taxon>
        <taxon>Kalanchoe</taxon>
    </lineage>
</organism>
<feature type="active site" description="Proton donor" evidence="6">
    <location>
        <position position="190"/>
    </location>
</feature>
<dbReference type="InterPro" id="IPR014718">
    <property type="entry name" value="GH-type_carb-bd"/>
</dbReference>
<evidence type="ECO:0000256" key="4">
    <source>
        <dbReference type="ARBA" id="ARBA00023277"/>
    </source>
</evidence>
<dbReference type="GO" id="GO:0030246">
    <property type="term" value="F:carbohydrate binding"/>
    <property type="evidence" value="ECO:0007669"/>
    <property type="project" value="InterPro"/>
</dbReference>
<evidence type="ECO:0000256" key="8">
    <source>
        <dbReference type="PIRSR" id="PIRSR005096-3"/>
    </source>
</evidence>
<feature type="signal peptide" evidence="9">
    <location>
        <begin position="1"/>
        <end position="25"/>
    </location>
</feature>
<dbReference type="UniPathway" id="UPA00242"/>
<dbReference type="GO" id="GO:0006006">
    <property type="term" value="P:glucose metabolic process"/>
    <property type="evidence" value="ECO:0007669"/>
    <property type="project" value="TreeGrafter"/>
</dbReference>
<dbReference type="NCBIfam" id="NF008277">
    <property type="entry name" value="PRK11055.1"/>
    <property type="match status" value="1"/>
</dbReference>
<keyword evidence="4 5" id="KW-0119">Carbohydrate metabolism</keyword>
<evidence type="ECO:0000313" key="11">
    <source>
        <dbReference type="Proteomes" id="UP000594263"/>
    </source>
</evidence>
<dbReference type="GO" id="GO:0033499">
    <property type="term" value="P:galactose catabolic process via UDP-galactose, Leloir pathway"/>
    <property type="evidence" value="ECO:0007669"/>
    <property type="project" value="TreeGrafter"/>
</dbReference>
<dbReference type="SUPFAM" id="SSF74650">
    <property type="entry name" value="Galactose mutarotase-like"/>
    <property type="match status" value="1"/>
</dbReference>
<protein>
    <recommendedName>
        <fullName evidence="5">Aldose 1-epimerase</fullName>
        <ecNumber evidence="5">5.1.3.3</ecNumber>
    </recommendedName>
</protein>
<evidence type="ECO:0000256" key="3">
    <source>
        <dbReference type="ARBA" id="ARBA00023235"/>
    </source>
</evidence>
<evidence type="ECO:0000256" key="9">
    <source>
        <dbReference type="SAM" id="SignalP"/>
    </source>
</evidence>
<dbReference type="GO" id="GO:0004034">
    <property type="term" value="F:aldose 1-epimerase activity"/>
    <property type="evidence" value="ECO:0007669"/>
    <property type="project" value="UniProtKB-EC"/>
</dbReference>
<evidence type="ECO:0000256" key="7">
    <source>
        <dbReference type="PIRSR" id="PIRSR005096-2"/>
    </source>
</evidence>
<evidence type="ECO:0000313" key="10">
    <source>
        <dbReference type="EnsemblPlants" id="Kaladp0095s0580.1.v1.1"/>
    </source>
</evidence>
<comment type="catalytic activity">
    <reaction evidence="5">
        <text>alpha-D-glucose = beta-D-glucose</text>
        <dbReference type="Rhea" id="RHEA:10264"/>
        <dbReference type="ChEBI" id="CHEBI:15903"/>
        <dbReference type="ChEBI" id="CHEBI:17925"/>
        <dbReference type="EC" id="5.1.3.3"/>
    </reaction>
</comment>
<name>A0A7N0V0I8_KALFE</name>
<sequence>MAKLVIGCCLLLLASAAVSVTFVSADDGIKLYELKRGDITLKLTNWGATIVSLILPDKNGKLDDIVLGYDSLDTYKNDTTYFGAIVGRVANRIGGAHFTLDGVTYKLPANDGNNTLHGGPKGYADVVWHVESYKENSHITFTYKSFDGEEGFPGALDVKVTYMFVRNNGIGIKMEARPLDKPTPVNLALHAYWNIRGHNSGTILDHQIQIFANSITPVDGGLIPTGQITPVQNTAFDFLEPQEIGSRISQVAGGYDINYVLIDAGKGKHLSPAAVVSDKVSGRRMELWTNKPGVQFYTSNMFSNVAGKDGAVYPTHAALCLETQGFPDSVNHPNFPSQIVKPGETYEHIMAFRFTSH</sequence>
<feature type="binding site" evidence="8">
    <location>
        <begin position="91"/>
        <end position="92"/>
    </location>
    <ligand>
        <name>beta-D-galactose</name>
        <dbReference type="ChEBI" id="CHEBI:27667"/>
    </ligand>
</feature>
<feature type="binding site" evidence="8">
    <location>
        <begin position="190"/>
        <end position="192"/>
    </location>
    <ligand>
        <name>beta-D-galactose</name>
        <dbReference type="ChEBI" id="CHEBI:27667"/>
    </ligand>
</feature>
<dbReference type="Gramene" id="Kaladp0095s0580.1.v1.1">
    <property type="protein sequence ID" value="Kaladp0095s0580.1.v1.1"/>
    <property type="gene ID" value="Kaladp0095s0580.v1.1"/>
</dbReference>
<evidence type="ECO:0000256" key="6">
    <source>
        <dbReference type="PIRSR" id="PIRSR005096-1"/>
    </source>
</evidence>
<dbReference type="OMA" id="VWDVEPF"/>
<dbReference type="InterPro" id="IPR047215">
    <property type="entry name" value="Galactose_mutarotase-like"/>
</dbReference>
<dbReference type="PANTHER" id="PTHR10091">
    <property type="entry name" value="ALDOSE-1-EPIMERASE"/>
    <property type="match status" value="1"/>
</dbReference>
<comment type="pathway">
    <text evidence="1 5">Carbohydrate metabolism; hexose metabolism.</text>
</comment>
<dbReference type="PIRSF" id="PIRSF005096">
    <property type="entry name" value="GALM"/>
    <property type="match status" value="1"/>
</dbReference>
<dbReference type="InterPro" id="IPR015443">
    <property type="entry name" value="Aldose_1-epimerase"/>
</dbReference>
<feature type="binding site" evidence="7">
    <location>
        <position position="256"/>
    </location>
    <ligand>
        <name>beta-D-galactose</name>
        <dbReference type="ChEBI" id="CHEBI:27667"/>
    </ligand>
</feature>
<accession>A0A7N0V0I8</accession>
<proteinExistence type="inferred from homology"/>
<dbReference type="Gene3D" id="2.70.98.10">
    <property type="match status" value="1"/>
</dbReference>
<dbReference type="AlphaFoldDB" id="A0A7N0V0I8"/>
<dbReference type="Proteomes" id="UP000594263">
    <property type="component" value="Unplaced"/>
</dbReference>
<evidence type="ECO:0000256" key="5">
    <source>
        <dbReference type="PIRNR" id="PIRNR005096"/>
    </source>
</evidence>
<keyword evidence="11" id="KW-1185">Reference proteome</keyword>
<dbReference type="InterPro" id="IPR011013">
    <property type="entry name" value="Gal_mutarotase_sf_dom"/>
</dbReference>
<evidence type="ECO:0000256" key="1">
    <source>
        <dbReference type="ARBA" id="ARBA00005028"/>
    </source>
</evidence>
<dbReference type="Pfam" id="PF01263">
    <property type="entry name" value="Aldose_epim"/>
    <property type="match status" value="1"/>
</dbReference>
<dbReference type="InterPro" id="IPR008183">
    <property type="entry name" value="Aldose_1/G6P_1-epimerase"/>
</dbReference>
<reference evidence="10" key="1">
    <citation type="submission" date="2021-01" db="UniProtKB">
        <authorList>
            <consortium name="EnsemblPlants"/>
        </authorList>
    </citation>
    <scope>IDENTIFICATION</scope>
</reference>
<feature type="chain" id="PRO_5029568171" description="Aldose 1-epimerase" evidence="9">
    <location>
        <begin position="26"/>
        <end position="357"/>
    </location>
</feature>